<name>A0A191ZFD7_9GAMM</name>
<dbReference type="EMBL" id="CP016027">
    <property type="protein sequence ID" value="ANJ66591.1"/>
    <property type="molecule type" value="Genomic_DNA"/>
</dbReference>
<sequence>MLNLTGWVQKLRADSTNIWACGMTNQINKPVVFKNYSVIIEQADDIAFRMLCCEIVYGGKVEW</sequence>
<dbReference type="KEGG" id="haz:A9404_03640"/>
<keyword evidence="2" id="KW-1185">Reference proteome</keyword>
<gene>
    <name evidence="1" type="ORF">A9404_03640</name>
</gene>
<evidence type="ECO:0000313" key="1">
    <source>
        <dbReference type="EMBL" id="ANJ66591.1"/>
    </source>
</evidence>
<protein>
    <submittedName>
        <fullName evidence="1">Uncharacterized protein</fullName>
    </submittedName>
</protein>
<reference evidence="1 2" key="1">
    <citation type="submission" date="2016-06" db="EMBL/GenBank/DDBJ databases">
        <title>Insight into the functional genes involving in sulfur oxidation in Pearl River water.</title>
        <authorList>
            <person name="Luo J."/>
            <person name="Tan X."/>
            <person name="Lin W."/>
        </authorList>
    </citation>
    <scope>NUCLEOTIDE SEQUENCE [LARGE SCALE GENOMIC DNA]</scope>
    <source>
        <strain evidence="1 2">LS2</strain>
    </source>
</reference>
<dbReference type="Proteomes" id="UP000078596">
    <property type="component" value="Chromosome"/>
</dbReference>
<dbReference type="AlphaFoldDB" id="A0A191ZFD7"/>
<organism evidence="1 2">
    <name type="scientific">Halothiobacillus diazotrophicus</name>
    <dbReference type="NCBI Taxonomy" id="1860122"/>
    <lineage>
        <taxon>Bacteria</taxon>
        <taxon>Pseudomonadati</taxon>
        <taxon>Pseudomonadota</taxon>
        <taxon>Gammaproteobacteria</taxon>
        <taxon>Chromatiales</taxon>
        <taxon>Halothiobacillaceae</taxon>
        <taxon>Halothiobacillus</taxon>
    </lineage>
</organism>
<evidence type="ECO:0000313" key="2">
    <source>
        <dbReference type="Proteomes" id="UP000078596"/>
    </source>
</evidence>
<accession>A0A191ZFD7</accession>
<proteinExistence type="predicted"/>